<keyword evidence="3 10" id="KW-0762">Sugar transport</keyword>
<keyword evidence="6 10" id="KW-0067">ATP-binding</keyword>
<keyword evidence="7" id="KW-1278">Translocase</keyword>
<evidence type="ECO:0000256" key="1">
    <source>
        <dbReference type="ARBA" id="ARBA00022448"/>
    </source>
</evidence>
<dbReference type="SUPFAM" id="SSF52540">
    <property type="entry name" value="P-loop containing nucleoside triphosphate hydrolases"/>
    <property type="match status" value="2"/>
</dbReference>
<dbReference type="GO" id="GO:0016887">
    <property type="term" value="F:ATP hydrolysis activity"/>
    <property type="evidence" value="ECO:0007669"/>
    <property type="project" value="InterPro"/>
</dbReference>
<evidence type="ECO:0000259" key="9">
    <source>
        <dbReference type="PROSITE" id="PS50893"/>
    </source>
</evidence>
<dbReference type="CDD" id="cd03216">
    <property type="entry name" value="ABC_Carb_Monos_I"/>
    <property type="match status" value="1"/>
</dbReference>
<evidence type="ECO:0000256" key="4">
    <source>
        <dbReference type="ARBA" id="ARBA00022737"/>
    </source>
</evidence>
<evidence type="ECO:0000256" key="7">
    <source>
        <dbReference type="ARBA" id="ARBA00022967"/>
    </source>
</evidence>
<evidence type="ECO:0000256" key="2">
    <source>
        <dbReference type="ARBA" id="ARBA00022475"/>
    </source>
</evidence>
<reference evidence="10 11" key="1">
    <citation type="submission" date="2017-01" db="EMBL/GenBank/DDBJ databases">
        <authorList>
            <person name="Mah S.A."/>
            <person name="Swanson W.J."/>
            <person name="Moy G.W."/>
            <person name="Vacquier V.D."/>
        </authorList>
    </citation>
    <scope>NUCLEOTIDE SEQUENCE [LARGE SCALE GENOMIC DNA]</scope>
    <source>
        <strain evidence="10 11">ASpG1</strain>
    </source>
</reference>
<dbReference type="InterPro" id="IPR050107">
    <property type="entry name" value="ABC_carbohydrate_import_ATPase"/>
</dbReference>
<keyword evidence="2" id="KW-1003">Cell membrane</keyword>
<protein>
    <submittedName>
        <fullName evidence="10">Putative multiple sugar transport system ATP-binding protein</fullName>
    </submittedName>
</protein>
<dbReference type="Proteomes" id="UP000186400">
    <property type="component" value="Unassembled WGS sequence"/>
</dbReference>
<dbReference type="PROSITE" id="PS00211">
    <property type="entry name" value="ABC_TRANSPORTER_1"/>
    <property type="match status" value="1"/>
</dbReference>
<organism evidence="10 11">
    <name type="scientific">Alkalispirochaeta americana</name>
    <dbReference type="NCBI Taxonomy" id="159291"/>
    <lineage>
        <taxon>Bacteria</taxon>
        <taxon>Pseudomonadati</taxon>
        <taxon>Spirochaetota</taxon>
        <taxon>Spirochaetia</taxon>
        <taxon>Spirochaetales</taxon>
        <taxon>Spirochaetaceae</taxon>
        <taxon>Alkalispirochaeta</taxon>
    </lineage>
</organism>
<keyword evidence="5" id="KW-0547">Nucleotide-binding</keyword>
<dbReference type="InterPro" id="IPR003439">
    <property type="entry name" value="ABC_transporter-like_ATP-bd"/>
</dbReference>
<dbReference type="PANTHER" id="PTHR43790">
    <property type="entry name" value="CARBOHYDRATE TRANSPORT ATP-BINDING PROTEIN MG119-RELATED"/>
    <property type="match status" value="1"/>
</dbReference>
<dbReference type="AlphaFoldDB" id="A0A1N6SDU8"/>
<name>A0A1N6SDU8_9SPIO</name>
<feature type="domain" description="ABC transporter" evidence="9">
    <location>
        <begin position="50"/>
        <end position="287"/>
    </location>
</feature>
<dbReference type="InterPro" id="IPR003593">
    <property type="entry name" value="AAA+_ATPase"/>
</dbReference>
<dbReference type="SMART" id="SM00382">
    <property type="entry name" value="AAA"/>
    <property type="match status" value="2"/>
</dbReference>
<keyword evidence="1" id="KW-0813">Transport</keyword>
<dbReference type="PANTHER" id="PTHR43790:SF1">
    <property type="entry name" value="XYLOSE IMPORT ATP-BINDING PROTEIN XYLG"/>
    <property type="match status" value="1"/>
</dbReference>
<feature type="domain" description="ABC transporter" evidence="9">
    <location>
        <begin position="308"/>
        <end position="549"/>
    </location>
</feature>
<dbReference type="Gene3D" id="3.40.50.300">
    <property type="entry name" value="P-loop containing nucleotide triphosphate hydrolases"/>
    <property type="match status" value="2"/>
</dbReference>
<evidence type="ECO:0000256" key="8">
    <source>
        <dbReference type="ARBA" id="ARBA00023136"/>
    </source>
</evidence>
<dbReference type="PROSITE" id="PS50893">
    <property type="entry name" value="ABC_TRANSPORTER_2"/>
    <property type="match status" value="2"/>
</dbReference>
<dbReference type="Pfam" id="PF00005">
    <property type="entry name" value="ABC_tran"/>
    <property type="match status" value="2"/>
</dbReference>
<evidence type="ECO:0000313" key="10">
    <source>
        <dbReference type="EMBL" id="SIQ39146.1"/>
    </source>
</evidence>
<dbReference type="GO" id="GO:0005524">
    <property type="term" value="F:ATP binding"/>
    <property type="evidence" value="ECO:0007669"/>
    <property type="project" value="UniProtKB-KW"/>
</dbReference>
<keyword evidence="11" id="KW-1185">Reference proteome</keyword>
<keyword evidence="8" id="KW-0472">Membrane</keyword>
<evidence type="ECO:0000313" key="11">
    <source>
        <dbReference type="Proteomes" id="UP000186400"/>
    </source>
</evidence>
<proteinExistence type="predicted"/>
<gene>
    <name evidence="10" type="ORF">SAMN05920897_10834</name>
</gene>
<evidence type="ECO:0000256" key="3">
    <source>
        <dbReference type="ARBA" id="ARBA00022597"/>
    </source>
</evidence>
<dbReference type="InterPro" id="IPR017871">
    <property type="entry name" value="ABC_transporter-like_CS"/>
</dbReference>
<dbReference type="InterPro" id="IPR027417">
    <property type="entry name" value="P-loop_NTPase"/>
</dbReference>
<keyword evidence="4" id="KW-0677">Repeat</keyword>
<dbReference type="STRING" id="159291.SAMN05920897_10834"/>
<accession>A0A1N6SDU8</accession>
<dbReference type="CDD" id="cd03215">
    <property type="entry name" value="ABC_Carb_Monos_II"/>
    <property type="match status" value="1"/>
</dbReference>
<evidence type="ECO:0000256" key="5">
    <source>
        <dbReference type="ARBA" id="ARBA00022741"/>
    </source>
</evidence>
<dbReference type="EMBL" id="FTMS01000008">
    <property type="protein sequence ID" value="SIQ39146.1"/>
    <property type="molecule type" value="Genomic_DNA"/>
</dbReference>
<sequence length="550" mass="60921">MEGGSPDDGGDTVFLLPVSRQNSGWFQPDSSGFVEHRNVQDVQMNSDYILEVRNVTKEFPGVRALDDVSIRVKRGEIHGICGENGAGKSTLMGVVSGVHPRGSYQGTVRVKGKETSFRSVRDSEKVGLAIMHQELALSPYLSIYENIFLGHAETKWGIIDWDDLLSRSKPFLERVGLKDRPETVVSKMGVGKQQLVEIARALSKNTDILILDEPTASLNDDESEKLLELILELKREGLTCIIISHKLNEVLRVADSITVMRDGKSIQTYDTKADQVTQAMIISGMVGRDMTHMYPEKTARPGDVVFEVKDWTVFHPEYHHMKVVDNASFELKEGEILAFCGPMGAGRTELMMSLFGKSYGSSCRGKAFIRGESVDFSSPREAIRNGLGYVSEDRKSLGLILIQDVKTNISNSSLNRISRWGVVDGDAEVESAERYRRSLNIKTPSITQLVRNLSGGNQQKVVLSRCLLAEPEIFIVDEPTRGIDVGAKFEIYTILNELAAAGKSIIMVTSELPEAIGMADRIYVMNEGRIKGCLGRDEATQEKIMHMALT</sequence>
<evidence type="ECO:0000256" key="6">
    <source>
        <dbReference type="ARBA" id="ARBA00022840"/>
    </source>
</evidence>